<feature type="transmembrane region" description="Helical" evidence="6">
    <location>
        <begin position="130"/>
        <end position="153"/>
    </location>
</feature>
<dbReference type="RefSeq" id="WP_066517595.1">
    <property type="nucleotide sequence ID" value="NZ_CABMOF010000001.1"/>
</dbReference>
<evidence type="ECO:0000256" key="4">
    <source>
        <dbReference type="ARBA" id="ARBA00022989"/>
    </source>
</evidence>
<feature type="transmembrane region" description="Helical" evidence="6">
    <location>
        <begin position="173"/>
        <end position="191"/>
    </location>
</feature>
<reference evidence="7 8" key="1">
    <citation type="submission" date="2016-02" db="EMBL/GenBank/DDBJ databases">
        <authorList>
            <person name="Wen L."/>
            <person name="He K."/>
            <person name="Yang H."/>
        </authorList>
    </citation>
    <scope>NUCLEOTIDE SEQUENCE [LARGE SCALE GENOMIC DNA]</scope>
    <source>
        <strain evidence="7 8">DSM 22607</strain>
    </source>
</reference>
<dbReference type="EMBL" id="LSZW01000054">
    <property type="protein sequence ID" value="KXK65971.1"/>
    <property type="molecule type" value="Genomic_DNA"/>
</dbReference>
<dbReference type="Proteomes" id="UP000070366">
    <property type="component" value="Unassembled WGS sequence"/>
</dbReference>
<evidence type="ECO:0000256" key="3">
    <source>
        <dbReference type="ARBA" id="ARBA00022692"/>
    </source>
</evidence>
<dbReference type="AlphaFoldDB" id="A0A136Q5M4"/>
<dbReference type="InterPro" id="IPR001851">
    <property type="entry name" value="ABC_transp_permease"/>
</dbReference>
<evidence type="ECO:0000313" key="8">
    <source>
        <dbReference type="Proteomes" id="UP000070366"/>
    </source>
</evidence>
<dbReference type="PATRIC" id="fig|626937.4.peg.1248"/>
<feature type="transmembrane region" description="Helical" evidence="6">
    <location>
        <begin position="222"/>
        <end position="245"/>
    </location>
</feature>
<keyword evidence="4 6" id="KW-1133">Transmembrane helix</keyword>
<gene>
    <name evidence="7" type="ORF">HMPREF3293_01263</name>
</gene>
<dbReference type="KEGG" id="cmiu:B1H56_06500"/>
<dbReference type="OrthoDB" id="9815820at2"/>
<dbReference type="CDD" id="cd06579">
    <property type="entry name" value="TM_PBP1_transp_AraH_like"/>
    <property type="match status" value="1"/>
</dbReference>
<evidence type="ECO:0000313" key="7">
    <source>
        <dbReference type="EMBL" id="KXK65971.1"/>
    </source>
</evidence>
<accession>A0A136Q5M4</accession>
<keyword evidence="2" id="KW-1003">Cell membrane</keyword>
<sequence length="325" mass="33617">MDAEVKETKRMSPLKKAASVNEFGILIALIVLCVVLGLANPVFFTFGNAMNVLRQITLVAIMAVGEAFIIITGGIDLSVGSTMTLSGIMMAFFVASGVDPTAALVLTLGVGLLCGLCNSLLIVKLNLNAFITTLATMNIIKGFAYLVTGGLPIKFDSYINFIGNGTIGGADGVPVSVIIMFAVIIVGHILLNRTVFGKKVFAVGGNERSAKLSGIRTERVKYTVYSIAGALCALAGAICVCNLSIADNSSGSGMEMDVIAAVVIGGASLSGGKGSIVGVLIGAAIMGVLKNGFVLLKFSTYWQMITLGAVIIVAVVLDGIRNRKI</sequence>
<feature type="transmembrane region" description="Helical" evidence="6">
    <location>
        <begin position="20"/>
        <end position="46"/>
    </location>
</feature>
<keyword evidence="5 6" id="KW-0472">Membrane</keyword>
<feature type="transmembrane region" description="Helical" evidence="6">
    <location>
        <begin position="301"/>
        <end position="320"/>
    </location>
</feature>
<comment type="caution">
    <text evidence="7">The sequence shown here is derived from an EMBL/GenBank/DDBJ whole genome shotgun (WGS) entry which is preliminary data.</text>
</comment>
<dbReference type="STRING" id="626937.HMPREF3293_01263"/>
<comment type="subcellular location">
    <subcellularLocation>
        <location evidence="1">Cell membrane</location>
        <topology evidence="1">Multi-pass membrane protein</topology>
    </subcellularLocation>
</comment>
<evidence type="ECO:0000256" key="1">
    <source>
        <dbReference type="ARBA" id="ARBA00004651"/>
    </source>
</evidence>
<keyword evidence="3 6" id="KW-0812">Transmembrane</keyword>
<feature type="transmembrane region" description="Helical" evidence="6">
    <location>
        <begin position="52"/>
        <end position="70"/>
    </location>
</feature>
<evidence type="ECO:0000256" key="6">
    <source>
        <dbReference type="SAM" id="Phobius"/>
    </source>
</evidence>
<organism evidence="7 8">
    <name type="scientific">Christensenella minuta</name>
    <dbReference type="NCBI Taxonomy" id="626937"/>
    <lineage>
        <taxon>Bacteria</taxon>
        <taxon>Bacillati</taxon>
        <taxon>Bacillota</taxon>
        <taxon>Clostridia</taxon>
        <taxon>Christensenellales</taxon>
        <taxon>Christensenellaceae</taxon>
        <taxon>Christensenella</taxon>
    </lineage>
</organism>
<dbReference type="GO" id="GO:0022857">
    <property type="term" value="F:transmembrane transporter activity"/>
    <property type="evidence" value="ECO:0007669"/>
    <property type="project" value="InterPro"/>
</dbReference>
<evidence type="ECO:0000256" key="2">
    <source>
        <dbReference type="ARBA" id="ARBA00022475"/>
    </source>
</evidence>
<keyword evidence="8" id="KW-1185">Reference proteome</keyword>
<dbReference type="GO" id="GO:0005886">
    <property type="term" value="C:plasma membrane"/>
    <property type="evidence" value="ECO:0007669"/>
    <property type="project" value="UniProtKB-SubCell"/>
</dbReference>
<protein>
    <submittedName>
        <fullName evidence="7">Putative ribose ABC transporter permease protein</fullName>
    </submittedName>
</protein>
<evidence type="ECO:0000256" key="5">
    <source>
        <dbReference type="ARBA" id="ARBA00023136"/>
    </source>
</evidence>
<feature type="transmembrane region" description="Helical" evidence="6">
    <location>
        <begin position="101"/>
        <end position="123"/>
    </location>
</feature>
<dbReference type="Pfam" id="PF02653">
    <property type="entry name" value="BPD_transp_2"/>
    <property type="match status" value="1"/>
</dbReference>
<name>A0A136Q5M4_9FIRM</name>
<dbReference type="PANTHER" id="PTHR32196">
    <property type="entry name" value="ABC TRANSPORTER PERMEASE PROTEIN YPHD-RELATED-RELATED"/>
    <property type="match status" value="1"/>
</dbReference>
<proteinExistence type="predicted"/>